<comment type="caution">
    <text evidence="4">The sequence shown here is derived from an EMBL/GenBank/DDBJ whole genome shotgun (WGS) entry which is preliminary data.</text>
</comment>
<name>A0ABT3PRC6_9BACT</name>
<evidence type="ECO:0000259" key="3">
    <source>
        <dbReference type="Pfam" id="PF03795"/>
    </source>
</evidence>
<comment type="similarity">
    <text evidence="1">Belongs to the YciI family.</text>
</comment>
<dbReference type="Gene3D" id="3.30.70.1060">
    <property type="entry name" value="Dimeric alpha+beta barrel"/>
    <property type="match status" value="1"/>
</dbReference>
<dbReference type="EMBL" id="JAGGJA010000013">
    <property type="protein sequence ID" value="MCW9708414.1"/>
    <property type="molecule type" value="Genomic_DNA"/>
</dbReference>
<evidence type="ECO:0000256" key="1">
    <source>
        <dbReference type="ARBA" id="ARBA00007689"/>
    </source>
</evidence>
<accession>A0ABT3PRC6</accession>
<evidence type="ECO:0000256" key="2">
    <source>
        <dbReference type="SAM" id="SignalP"/>
    </source>
</evidence>
<dbReference type="SUPFAM" id="SSF54909">
    <property type="entry name" value="Dimeric alpha+beta barrel"/>
    <property type="match status" value="1"/>
</dbReference>
<organism evidence="4 5">
    <name type="scientific">Fodinibius salsisoli</name>
    <dbReference type="NCBI Taxonomy" id="2820877"/>
    <lineage>
        <taxon>Bacteria</taxon>
        <taxon>Pseudomonadati</taxon>
        <taxon>Balneolota</taxon>
        <taxon>Balneolia</taxon>
        <taxon>Balneolales</taxon>
        <taxon>Balneolaceae</taxon>
        <taxon>Fodinibius</taxon>
    </lineage>
</organism>
<protein>
    <recommendedName>
        <fullName evidence="3">YCII-related domain-containing protein</fullName>
    </recommendedName>
</protein>
<dbReference type="InterPro" id="IPR005545">
    <property type="entry name" value="YCII"/>
</dbReference>
<feature type="signal peptide" evidence="2">
    <location>
        <begin position="1"/>
        <end position="19"/>
    </location>
</feature>
<feature type="chain" id="PRO_5045092559" description="YCII-related domain-containing protein" evidence="2">
    <location>
        <begin position="20"/>
        <end position="142"/>
    </location>
</feature>
<evidence type="ECO:0000313" key="5">
    <source>
        <dbReference type="Proteomes" id="UP001207918"/>
    </source>
</evidence>
<dbReference type="RefSeq" id="WP_265767198.1">
    <property type="nucleotide sequence ID" value="NZ_JAGGJA010000013.1"/>
</dbReference>
<gene>
    <name evidence="4" type="ORF">J6I44_16250</name>
</gene>
<dbReference type="InterPro" id="IPR011008">
    <property type="entry name" value="Dimeric_a/b-barrel"/>
</dbReference>
<evidence type="ECO:0000313" key="4">
    <source>
        <dbReference type="EMBL" id="MCW9708414.1"/>
    </source>
</evidence>
<reference evidence="4 5" key="1">
    <citation type="submission" date="2021-03" db="EMBL/GenBank/DDBJ databases">
        <title>Aliifodinibius sp. nov., a new bacterium isolated from saline soil.</title>
        <authorList>
            <person name="Galisteo C."/>
            <person name="De La Haba R."/>
            <person name="Sanchez-Porro C."/>
            <person name="Ventosa A."/>
        </authorList>
    </citation>
    <scope>NUCLEOTIDE SEQUENCE [LARGE SCALE GENOMIC DNA]</scope>
    <source>
        <strain evidence="4 5">1BSP15-2V2</strain>
    </source>
</reference>
<sequence length="142" mass="15917">MKKIMMCSVGLLISVSAWAQEVDSSKATVPETFEMESGDTTYVMQKYFMVFLKRGPERSQDEQEAATIQKKHLAYLNKMYEMGKTSITGPFGDDGEIRGIVIYNTATKEEALKLAKQDPAVQAGRLEVEIHPFWSAKGSTLR</sequence>
<proteinExistence type="inferred from homology"/>
<feature type="domain" description="YCII-related" evidence="3">
    <location>
        <begin position="53"/>
        <end position="133"/>
    </location>
</feature>
<dbReference type="Pfam" id="PF03795">
    <property type="entry name" value="YCII"/>
    <property type="match status" value="1"/>
</dbReference>
<keyword evidence="2" id="KW-0732">Signal</keyword>
<dbReference type="Proteomes" id="UP001207918">
    <property type="component" value="Unassembled WGS sequence"/>
</dbReference>
<keyword evidence="5" id="KW-1185">Reference proteome</keyword>